<evidence type="ECO:0000256" key="4">
    <source>
        <dbReference type="ARBA" id="ARBA00022729"/>
    </source>
</evidence>
<evidence type="ECO:0000313" key="7">
    <source>
        <dbReference type="RefSeq" id="XP_023564545.1"/>
    </source>
</evidence>
<dbReference type="Gene3D" id="2.60.40.3210">
    <property type="entry name" value="Zona pellucida, ZP-N domain"/>
    <property type="match status" value="1"/>
</dbReference>
<dbReference type="RefSeq" id="XP_023564546.1">
    <property type="nucleotide sequence ID" value="XM_023708778.1"/>
</dbReference>
<gene>
    <name evidence="7 8" type="primary">LOC111814888</name>
</gene>
<dbReference type="AlphaFoldDB" id="A0A6P6DX41"/>
<keyword evidence="4 5" id="KW-0732">Signal</keyword>
<dbReference type="InterPro" id="IPR033222">
    <property type="entry name" value="PLAC1_fam"/>
</dbReference>
<comment type="subcellular location">
    <subcellularLocation>
        <location evidence="1">Secreted</location>
    </subcellularLocation>
</comment>
<dbReference type="GO" id="GO:0005576">
    <property type="term" value="C:extracellular region"/>
    <property type="evidence" value="ECO:0007669"/>
    <property type="project" value="UniProtKB-SubCell"/>
</dbReference>
<evidence type="ECO:0000313" key="6">
    <source>
        <dbReference type="Proteomes" id="UP000515203"/>
    </source>
</evidence>
<evidence type="ECO:0000313" key="8">
    <source>
        <dbReference type="RefSeq" id="XP_023564546.1"/>
    </source>
</evidence>
<evidence type="ECO:0000256" key="5">
    <source>
        <dbReference type="SAM" id="SignalP"/>
    </source>
</evidence>
<feature type="signal peptide" evidence="5">
    <location>
        <begin position="1"/>
        <end position="22"/>
    </location>
</feature>
<evidence type="ECO:0000256" key="2">
    <source>
        <dbReference type="ARBA" id="ARBA00010071"/>
    </source>
</evidence>
<comment type="similarity">
    <text evidence="2">Belongs to the PLAC1 family.</text>
</comment>
<evidence type="ECO:0000256" key="1">
    <source>
        <dbReference type="ARBA" id="ARBA00004613"/>
    </source>
</evidence>
<organism evidence="6 8">
    <name type="scientific">Octodon degus</name>
    <name type="common">Degu</name>
    <name type="synonym">Sciurus degus</name>
    <dbReference type="NCBI Taxonomy" id="10160"/>
    <lineage>
        <taxon>Eukaryota</taxon>
        <taxon>Metazoa</taxon>
        <taxon>Chordata</taxon>
        <taxon>Craniata</taxon>
        <taxon>Vertebrata</taxon>
        <taxon>Euteleostomi</taxon>
        <taxon>Mammalia</taxon>
        <taxon>Eutheria</taxon>
        <taxon>Euarchontoglires</taxon>
        <taxon>Glires</taxon>
        <taxon>Rodentia</taxon>
        <taxon>Hystricomorpha</taxon>
        <taxon>Octodontidae</taxon>
        <taxon>Octodon</taxon>
    </lineage>
</organism>
<dbReference type="PROSITE" id="PS51257">
    <property type="entry name" value="PROKAR_LIPOPROTEIN"/>
    <property type="match status" value="1"/>
</dbReference>
<keyword evidence="6" id="KW-1185">Reference proteome</keyword>
<dbReference type="OrthoDB" id="9535490at2759"/>
<dbReference type="PANTHER" id="PTHR14380:SF11">
    <property type="entry name" value="OOCYTE-SECRETED PROTEIN 4A"/>
    <property type="match status" value="1"/>
</dbReference>
<sequence>MMKAAGVLGGLFVLLGLSYVHASLLVACTTTTLLARVDRVPLVSNVTLEAQDLTLGSNCSVSTVESGYFEFLYVLSSCDIKIYDQDFGMIIESSITYNSPHFNFYVTIPISCSVPRKSYVKASMKRSGAPCRVFTVVEEFWPLTGGILYSGVSVAVPS</sequence>
<protein>
    <submittedName>
        <fullName evidence="7 8">Oocyte-secreted protein 1-like</fullName>
    </submittedName>
</protein>
<keyword evidence="3" id="KW-0964">Secreted</keyword>
<accession>A0A6P6DX41</accession>
<dbReference type="Proteomes" id="UP000515203">
    <property type="component" value="Unplaced"/>
</dbReference>
<dbReference type="GeneID" id="111814888"/>
<reference evidence="7 8" key="1">
    <citation type="submission" date="2025-04" db="UniProtKB">
        <authorList>
            <consortium name="RefSeq"/>
        </authorList>
    </citation>
    <scope>IDENTIFICATION</scope>
</reference>
<evidence type="ECO:0000256" key="3">
    <source>
        <dbReference type="ARBA" id="ARBA00022525"/>
    </source>
</evidence>
<name>A0A6P6DX41_OCTDE</name>
<feature type="chain" id="PRO_5044649415" evidence="5">
    <location>
        <begin position="23"/>
        <end position="158"/>
    </location>
</feature>
<dbReference type="RefSeq" id="XP_023564545.1">
    <property type="nucleotide sequence ID" value="XM_023708777.1"/>
</dbReference>
<dbReference type="PANTHER" id="PTHR14380">
    <property type="entry name" value="PLACENTA-SPECIFIC PROTEIN 1"/>
    <property type="match status" value="1"/>
</dbReference>
<proteinExistence type="inferred from homology"/>